<name>A0AAV5IEC9_9ROSI</name>
<protein>
    <submittedName>
        <fullName evidence="1">Uncharacterized protein</fullName>
    </submittedName>
</protein>
<reference evidence="1 2" key="1">
    <citation type="journal article" date="2021" name="Commun. Biol.">
        <title>The genome of Shorea leprosula (Dipterocarpaceae) highlights the ecological relevance of drought in aseasonal tropical rainforests.</title>
        <authorList>
            <person name="Ng K.K.S."/>
            <person name="Kobayashi M.J."/>
            <person name="Fawcett J.A."/>
            <person name="Hatakeyama M."/>
            <person name="Paape T."/>
            <person name="Ng C.H."/>
            <person name="Ang C.C."/>
            <person name="Tnah L.H."/>
            <person name="Lee C.T."/>
            <person name="Nishiyama T."/>
            <person name="Sese J."/>
            <person name="O'Brien M.J."/>
            <person name="Copetti D."/>
            <person name="Mohd Noor M.I."/>
            <person name="Ong R.C."/>
            <person name="Putra M."/>
            <person name="Sireger I.Z."/>
            <person name="Indrioko S."/>
            <person name="Kosugi Y."/>
            <person name="Izuno A."/>
            <person name="Isagi Y."/>
            <person name="Lee S.L."/>
            <person name="Shimizu K.K."/>
        </authorList>
    </citation>
    <scope>NUCLEOTIDE SEQUENCE [LARGE SCALE GENOMIC DNA]</scope>
    <source>
        <strain evidence="1">214</strain>
    </source>
</reference>
<proteinExistence type="predicted"/>
<sequence>MGEVEVTLELALELQERADSVMKAVNPHADYAYEEVPFHVSLRDYNEYLYETDINEDSFSAADE</sequence>
<dbReference type="Proteomes" id="UP001054252">
    <property type="component" value="Unassembled WGS sequence"/>
</dbReference>
<evidence type="ECO:0000313" key="2">
    <source>
        <dbReference type="Proteomes" id="UP001054252"/>
    </source>
</evidence>
<evidence type="ECO:0000313" key="1">
    <source>
        <dbReference type="EMBL" id="GKU97407.1"/>
    </source>
</evidence>
<comment type="caution">
    <text evidence="1">The sequence shown here is derived from an EMBL/GenBank/DDBJ whole genome shotgun (WGS) entry which is preliminary data.</text>
</comment>
<dbReference type="EMBL" id="BPVZ01000011">
    <property type="protein sequence ID" value="GKU97407.1"/>
    <property type="molecule type" value="Genomic_DNA"/>
</dbReference>
<keyword evidence="2" id="KW-1185">Reference proteome</keyword>
<gene>
    <name evidence="1" type="ORF">SLEP1_g10557</name>
</gene>
<organism evidence="1 2">
    <name type="scientific">Rubroshorea leprosula</name>
    <dbReference type="NCBI Taxonomy" id="152421"/>
    <lineage>
        <taxon>Eukaryota</taxon>
        <taxon>Viridiplantae</taxon>
        <taxon>Streptophyta</taxon>
        <taxon>Embryophyta</taxon>
        <taxon>Tracheophyta</taxon>
        <taxon>Spermatophyta</taxon>
        <taxon>Magnoliopsida</taxon>
        <taxon>eudicotyledons</taxon>
        <taxon>Gunneridae</taxon>
        <taxon>Pentapetalae</taxon>
        <taxon>rosids</taxon>
        <taxon>malvids</taxon>
        <taxon>Malvales</taxon>
        <taxon>Dipterocarpaceae</taxon>
        <taxon>Rubroshorea</taxon>
    </lineage>
</organism>
<accession>A0AAV5IEC9</accession>
<dbReference type="AlphaFoldDB" id="A0AAV5IEC9"/>